<evidence type="ECO:0000313" key="9">
    <source>
        <dbReference type="EMBL" id="HDL89828.1"/>
    </source>
</evidence>
<dbReference type="InterPro" id="IPR004622">
    <property type="entry name" value="DNA_pol_HolB"/>
</dbReference>
<comment type="caution">
    <text evidence="9">The sequence shown here is derived from an EMBL/GenBank/DDBJ whole genome shotgun (WGS) entry which is preliminary data.</text>
</comment>
<evidence type="ECO:0000259" key="8">
    <source>
        <dbReference type="Pfam" id="PF09115"/>
    </source>
</evidence>
<evidence type="ECO:0000256" key="5">
    <source>
        <dbReference type="ARBA" id="ARBA00022705"/>
    </source>
</evidence>
<evidence type="ECO:0000256" key="6">
    <source>
        <dbReference type="ARBA" id="ARBA00022932"/>
    </source>
</evidence>
<keyword evidence="6" id="KW-0239">DNA-directed DNA polymerase</keyword>
<keyword evidence="5" id="KW-0235">DNA replication</keyword>
<keyword evidence="3 9" id="KW-0808">Transferase</keyword>
<proteinExistence type="predicted"/>
<dbReference type="SUPFAM" id="SSF52540">
    <property type="entry name" value="P-loop containing nucleoside triphosphate hydrolases"/>
    <property type="match status" value="1"/>
</dbReference>
<dbReference type="Pfam" id="PF09115">
    <property type="entry name" value="DNApol3-delta_C"/>
    <property type="match status" value="1"/>
</dbReference>
<dbReference type="EC" id="2.7.7.7" evidence="1"/>
<gene>
    <name evidence="9" type="ORF">ENG14_02875</name>
</gene>
<reference evidence="9" key="1">
    <citation type="journal article" date="2020" name="mSystems">
        <title>Genome- and Community-Level Interaction Insights into Carbon Utilization and Element Cycling Functions of Hydrothermarchaeota in Hydrothermal Sediment.</title>
        <authorList>
            <person name="Zhou Z."/>
            <person name="Liu Y."/>
            <person name="Xu W."/>
            <person name="Pan J."/>
            <person name="Luo Z.H."/>
            <person name="Li M."/>
        </authorList>
    </citation>
    <scope>NUCLEOTIDE SEQUENCE [LARGE SCALE GENOMIC DNA]</scope>
    <source>
        <strain evidence="9">HyVt-19</strain>
    </source>
</reference>
<name>A0A7C1AXZ4_9BACT</name>
<accession>A0A7C1AXZ4</accession>
<dbReference type="GO" id="GO:0003677">
    <property type="term" value="F:DNA binding"/>
    <property type="evidence" value="ECO:0007669"/>
    <property type="project" value="InterPro"/>
</dbReference>
<dbReference type="GO" id="GO:0006261">
    <property type="term" value="P:DNA-templated DNA replication"/>
    <property type="evidence" value="ECO:0007669"/>
    <property type="project" value="TreeGrafter"/>
</dbReference>
<evidence type="ECO:0000256" key="7">
    <source>
        <dbReference type="ARBA" id="ARBA00049244"/>
    </source>
</evidence>
<dbReference type="Gene3D" id="3.40.50.300">
    <property type="entry name" value="P-loop containing nucleotide triphosphate hydrolases"/>
    <property type="match status" value="1"/>
</dbReference>
<feature type="domain" description="DNA polymerase III delta subunit C-terminal" evidence="8">
    <location>
        <begin position="219"/>
        <end position="330"/>
    </location>
</feature>
<evidence type="ECO:0000256" key="4">
    <source>
        <dbReference type="ARBA" id="ARBA00022695"/>
    </source>
</evidence>
<dbReference type="Proteomes" id="UP000886355">
    <property type="component" value="Unassembled WGS sequence"/>
</dbReference>
<keyword evidence="4 9" id="KW-0548">Nucleotidyltransferase</keyword>
<dbReference type="InterPro" id="IPR027417">
    <property type="entry name" value="P-loop_NTPase"/>
</dbReference>
<sequence>MKDLHLNNEQLPWHSSCREQLNGYIANNRIPHALILAGHEGIGKMLLAQQISHLLLCDRPKNNQACGSCHACKLILAATHPDFIMVSPEEEGKSILIDRIRALANTLTLKPHYAKYRIILINPAHKLNRNAANALLKTLEEPGENNLFLLVTDQLESLPATIRSRCQTLHVPTPEQCDAISWLAKRLPNQNAARLIKIAAGSPIKAFNLAESGVEKDYELLESLWLELYKGQIDPITAASKTEKIRLSLIIEWITHWVVELVQIQFDPDLGQLKGSGQEAAGASDILKDLQSSLDLRRLFDLLEQLYQAKRLLDSSVNRQLMLEAIFISWCSINKKSC</sequence>
<dbReference type="PANTHER" id="PTHR11669">
    <property type="entry name" value="REPLICATION FACTOR C / DNA POLYMERASE III GAMMA-TAU SUBUNIT"/>
    <property type="match status" value="1"/>
</dbReference>
<dbReference type="EMBL" id="DQZW01000135">
    <property type="protein sequence ID" value="HDL89828.1"/>
    <property type="molecule type" value="Genomic_DNA"/>
</dbReference>
<dbReference type="InterPro" id="IPR015199">
    <property type="entry name" value="DNA_pol_III_delta_C"/>
</dbReference>
<dbReference type="AlphaFoldDB" id="A0A7C1AXZ4"/>
<dbReference type="InterPro" id="IPR050238">
    <property type="entry name" value="DNA_Rep/Repair_Clamp_Loader"/>
</dbReference>
<dbReference type="GO" id="GO:0009360">
    <property type="term" value="C:DNA polymerase III complex"/>
    <property type="evidence" value="ECO:0007669"/>
    <property type="project" value="InterPro"/>
</dbReference>
<evidence type="ECO:0000256" key="1">
    <source>
        <dbReference type="ARBA" id="ARBA00012417"/>
    </source>
</evidence>
<dbReference type="NCBIfam" id="TIGR00678">
    <property type="entry name" value="holB"/>
    <property type="match status" value="1"/>
</dbReference>
<evidence type="ECO:0000256" key="3">
    <source>
        <dbReference type="ARBA" id="ARBA00022679"/>
    </source>
</evidence>
<protein>
    <recommendedName>
        <fullName evidence="2">DNA polymerase III subunit delta'</fullName>
        <ecNumber evidence="1">2.7.7.7</ecNumber>
    </recommendedName>
</protein>
<dbReference type="GO" id="GO:0008408">
    <property type="term" value="F:3'-5' exonuclease activity"/>
    <property type="evidence" value="ECO:0007669"/>
    <property type="project" value="InterPro"/>
</dbReference>
<dbReference type="NCBIfam" id="NF004310">
    <property type="entry name" value="PRK05707.1"/>
    <property type="match status" value="1"/>
</dbReference>
<comment type="catalytic activity">
    <reaction evidence="7">
        <text>DNA(n) + a 2'-deoxyribonucleoside 5'-triphosphate = DNA(n+1) + diphosphate</text>
        <dbReference type="Rhea" id="RHEA:22508"/>
        <dbReference type="Rhea" id="RHEA-COMP:17339"/>
        <dbReference type="Rhea" id="RHEA-COMP:17340"/>
        <dbReference type="ChEBI" id="CHEBI:33019"/>
        <dbReference type="ChEBI" id="CHEBI:61560"/>
        <dbReference type="ChEBI" id="CHEBI:173112"/>
        <dbReference type="EC" id="2.7.7.7"/>
    </reaction>
</comment>
<dbReference type="Pfam" id="PF13177">
    <property type="entry name" value="DNA_pol3_delta2"/>
    <property type="match status" value="1"/>
</dbReference>
<organism evidence="9">
    <name type="scientific">Thermodesulforhabdus norvegica</name>
    <dbReference type="NCBI Taxonomy" id="39841"/>
    <lineage>
        <taxon>Bacteria</taxon>
        <taxon>Pseudomonadati</taxon>
        <taxon>Thermodesulfobacteriota</taxon>
        <taxon>Syntrophobacteria</taxon>
        <taxon>Syntrophobacterales</taxon>
        <taxon>Thermodesulforhabdaceae</taxon>
        <taxon>Thermodesulforhabdus</taxon>
    </lineage>
</organism>
<dbReference type="PANTHER" id="PTHR11669:SF8">
    <property type="entry name" value="DNA POLYMERASE III SUBUNIT DELTA"/>
    <property type="match status" value="1"/>
</dbReference>
<dbReference type="GO" id="GO:0003887">
    <property type="term" value="F:DNA-directed DNA polymerase activity"/>
    <property type="evidence" value="ECO:0007669"/>
    <property type="project" value="UniProtKB-KW"/>
</dbReference>
<evidence type="ECO:0000256" key="2">
    <source>
        <dbReference type="ARBA" id="ARBA00014363"/>
    </source>
</evidence>